<dbReference type="GeneID" id="82846249"/>
<name>I7JU44_9LACO</name>
<sequence>MTQYSIGELSQNPRAVQVKNVKKAIIQIQYQDDFLDYKLENIDSAFVTAALRLLSAAVITHDVQIASLLKLKLNVIGYQDDQLIQEIDQFQKTTIQKAISELEDADFYLAFKLAPIIVAFEHGDKKLETLPLPNKQTIVHVQAMLERTQDFLTKIGEIKETNVLTYSKNQAICGVMDWITPQAIIELNASAKKNVSLKNVRRVLLYYYLVSSQRKIDINYLAVYNPRYDVINKGKVENISSDVLTRIASKVNSIDRFANMSLMDRLK</sequence>
<accession>I7JU44</accession>
<evidence type="ECO:0000313" key="2">
    <source>
        <dbReference type="Proteomes" id="UP000009320"/>
    </source>
</evidence>
<dbReference type="PATRIC" id="fig|1423758.3.peg.277"/>
<proteinExistence type="predicted"/>
<protein>
    <submittedName>
        <fullName evidence="1">Uncharacterized protein</fullName>
    </submittedName>
</protein>
<dbReference type="RefSeq" id="WP_008469540.1">
    <property type="nucleotide sequence ID" value="NZ_AYZP01000001.1"/>
</dbReference>
<gene>
    <name evidence="1" type="ORF">BN55_03355</name>
</gene>
<dbReference type="EMBL" id="CAKE01000001">
    <property type="protein sequence ID" value="CCI80961.1"/>
    <property type="molecule type" value="Genomic_DNA"/>
</dbReference>
<organism evidence="1 2">
    <name type="scientific">Lactobacillus hominis DSM 23910 = CRBIP 24.179</name>
    <dbReference type="NCBI Taxonomy" id="1423758"/>
    <lineage>
        <taxon>Bacteria</taxon>
        <taxon>Bacillati</taxon>
        <taxon>Bacillota</taxon>
        <taxon>Bacilli</taxon>
        <taxon>Lactobacillales</taxon>
        <taxon>Lactobacillaceae</taxon>
        <taxon>Lactobacillus</taxon>
    </lineage>
</organism>
<comment type="caution">
    <text evidence="1">The sequence shown here is derived from an EMBL/GenBank/DDBJ whole genome shotgun (WGS) entry which is preliminary data.</text>
</comment>
<dbReference type="Proteomes" id="UP000009320">
    <property type="component" value="Unassembled WGS sequence"/>
</dbReference>
<evidence type="ECO:0000313" key="1">
    <source>
        <dbReference type="EMBL" id="CCI80961.1"/>
    </source>
</evidence>
<keyword evidence="2" id="KW-1185">Reference proteome</keyword>
<reference evidence="1 2" key="1">
    <citation type="submission" date="2012-06" db="EMBL/GenBank/DDBJ databases">
        <title>Draft Genome Sequence of Lactobacillus hominis Strain CRBIP 24.179T, isolated from human intestine.</title>
        <authorList>
            <person name="Cousin S."/>
            <person name="Ma L."/>
            <person name="Bizet C."/>
            <person name="Loux V."/>
            <person name="Bouchier C."/>
            <person name="Clermont D."/>
            <person name="Creno S."/>
        </authorList>
    </citation>
    <scope>NUCLEOTIDE SEQUENCE [LARGE SCALE GENOMIC DNA]</scope>
    <source>
        <strain evidence="2">CRBIP 24.179T</strain>
    </source>
</reference>
<dbReference type="STRING" id="1423758.FC41_GL000274"/>
<dbReference type="AlphaFoldDB" id="I7JU44"/>